<evidence type="ECO:0000256" key="2">
    <source>
        <dbReference type="SAM" id="Phobius"/>
    </source>
</evidence>
<evidence type="ECO:0000259" key="3">
    <source>
        <dbReference type="Pfam" id="PF03703"/>
    </source>
</evidence>
<feature type="transmembrane region" description="Helical" evidence="2">
    <location>
        <begin position="215"/>
        <end position="238"/>
    </location>
</feature>
<reference evidence="5" key="1">
    <citation type="submission" date="2017-09" db="EMBL/GenBank/DDBJ databases">
        <title>Depth-based differentiation of microbial function through sediment-hosted aquifers and enrichment of novel symbionts in the deep terrestrial subsurface.</title>
        <authorList>
            <person name="Probst A.J."/>
            <person name="Ladd B."/>
            <person name="Jarett J.K."/>
            <person name="Geller-Mcgrath D.E."/>
            <person name="Sieber C.M.K."/>
            <person name="Emerson J.B."/>
            <person name="Anantharaman K."/>
            <person name="Thomas B.C."/>
            <person name="Malmstrom R."/>
            <person name="Stieglmeier M."/>
            <person name="Klingl A."/>
            <person name="Woyke T."/>
            <person name="Ryan C.M."/>
            <person name="Banfield J.F."/>
        </authorList>
    </citation>
    <scope>NUCLEOTIDE SEQUENCE [LARGE SCALE GENOMIC DNA]</scope>
</reference>
<protein>
    <recommendedName>
        <fullName evidence="3">YdbS-like PH domain-containing protein</fullName>
    </recommendedName>
</protein>
<evidence type="ECO:0000256" key="1">
    <source>
        <dbReference type="SAM" id="MobiDB-lite"/>
    </source>
</evidence>
<dbReference type="EMBL" id="PFBL01000011">
    <property type="protein sequence ID" value="PIR83270.1"/>
    <property type="molecule type" value="Genomic_DNA"/>
</dbReference>
<keyword evidence="2" id="KW-0472">Membrane</keyword>
<dbReference type="AlphaFoldDB" id="A0A2H0UAA1"/>
<feature type="transmembrane region" description="Helical" evidence="2">
    <location>
        <begin position="258"/>
        <end position="283"/>
    </location>
</feature>
<dbReference type="Pfam" id="PF03703">
    <property type="entry name" value="bPH_2"/>
    <property type="match status" value="1"/>
</dbReference>
<sequence>MPRELTYSSATSSTLSRPTSASISSPVTRPTFLVDVHSTQASQTMSPLLPSSRVLTASTSFGALPRSYPIASLLVARPGSNATARMPRPPAHSLPRIDSRAHYTVISMRNLALSLYHRGNVCTAAPAIRFPHYDRSAYGDCHFLFARGAVLGDLHDRGDIPLAFILPSLRDYLPRYWRPFNRIVLAGGLRDNRAPMREFELEPGEHVVRQTRKHWFLFVVGLIPYVILALLPALIAPLMRLAPPLAPYALLLDFTAPLLRATLGLWLLLVWTAAWGALTRYYLNAWILTNQRIVEIKQRRYFNREVSSVLLDRVQDVTTDVRGVIPSLLGIGSIKVQSAGAMNEFHMFGIPHPEEMRDLILKYVPEEPPEAGI</sequence>
<name>A0A2H0UAA1_9BACT</name>
<keyword evidence="2" id="KW-0812">Transmembrane</keyword>
<feature type="domain" description="YdbS-like PH" evidence="3">
    <location>
        <begin position="286"/>
        <end position="360"/>
    </location>
</feature>
<keyword evidence="2" id="KW-1133">Transmembrane helix</keyword>
<comment type="caution">
    <text evidence="4">The sequence shown here is derived from an EMBL/GenBank/DDBJ whole genome shotgun (WGS) entry which is preliminary data.</text>
</comment>
<organism evidence="4 5">
    <name type="scientific">Candidatus Kaiserbacteria bacterium CG10_big_fil_rev_8_21_14_0_10_56_12</name>
    <dbReference type="NCBI Taxonomy" id="1974611"/>
    <lineage>
        <taxon>Bacteria</taxon>
        <taxon>Candidatus Kaiseribacteriota</taxon>
    </lineage>
</organism>
<proteinExistence type="predicted"/>
<accession>A0A2H0UAA1</accession>
<dbReference type="InterPro" id="IPR005182">
    <property type="entry name" value="YdbS-like_PH"/>
</dbReference>
<evidence type="ECO:0000313" key="4">
    <source>
        <dbReference type="EMBL" id="PIR83270.1"/>
    </source>
</evidence>
<dbReference type="PANTHER" id="PTHR37938:SF1">
    <property type="entry name" value="BLL0215 PROTEIN"/>
    <property type="match status" value="1"/>
</dbReference>
<gene>
    <name evidence="4" type="ORF">COU19_01385</name>
</gene>
<feature type="region of interest" description="Disordered" evidence="1">
    <location>
        <begin position="1"/>
        <end position="25"/>
    </location>
</feature>
<dbReference type="Proteomes" id="UP000230179">
    <property type="component" value="Unassembled WGS sequence"/>
</dbReference>
<dbReference type="PANTHER" id="PTHR37938">
    <property type="entry name" value="BLL0215 PROTEIN"/>
    <property type="match status" value="1"/>
</dbReference>
<evidence type="ECO:0000313" key="5">
    <source>
        <dbReference type="Proteomes" id="UP000230179"/>
    </source>
</evidence>